<comment type="similarity">
    <text evidence="8">Belongs to the FBXL7 family.</text>
</comment>
<dbReference type="PROSITE" id="PS50181">
    <property type="entry name" value="FBOX"/>
    <property type="match status" value="1"/>
</dbReference>
<dbReference type="InterPro" id="IPR057207">
    <property type="entry name" value="FBXL15_LRR"/>
</dbReference>
<comment type="subcellular location">
    <subcellularLocation>
        <location evidence="1">Cytoplasm</location>
        <location evidence="1">Cytoskeleton</location>
        <location evidence="1">Microtubule organizing center</location>
        <location evidence="1">Centrosome</location>
    </subcellularLocation>
</comment>
<evidence type="ECO:0000256" key="9">
    <source>
        <dbReference type="ARBA" id="ARBA00070271"/>
    </source>
</evidence>
<dbReference type="Gene3D" id="1.20.1280.50">
    <property type="match status" value="1"/>
</dbReference>
<keyword evidence="3" id="KW-0963">Cytoplasm</keyword>
<evidence type="ECO:0000256" key="2">
    <source>
        <dbReference type="ARBA" id="ARBA00004906"/>
    </source>
</evidence>
<dbReference type="Pfam" id="PF25372">
    <property type="entry name" value="DUF7885"/>
    <property type="match status" value="2"/>
</dbReference>
<protein>
    <recommendedName>
        <fullName evidence="9">F-box/LRR-repeat protein 7</fullName>
    </recommendedName>
    <alternativeName>
        <fullName evidence="10">F-box and leucine-rich repeat protein 7</fullName>
    </alternativeName>
</protein>
<evidence type="ECO:0000256" key="6">
    <source>
        <dbReference type="ARBA" id="ARBA00022786"/>
    </source>
</evidence>
<evidence type="ECO:0000256" key="7">
    <source>
        <dbReference type="ARBA" id="ARBA00023212"/>
    </source>
</evidence>
<evidence type="ECO:0000256" key="8">
    <source>
        <dbReference type="ARBA" id="ARBA00061191"/>
    </source>
</evidence>
<dbReference type="CDD" id="cd22120">
    <property type="entry name" value="F-box_FBXL7"/>
    <property type="match status" value="1"/>
</dbReference>
<reference evidence="13 14" key="1">
    <citation type="journal article" date="2022" name="Nat. Ecol. Evol.">
        <title>A masculinizing supergene underlies an exaggerated male reproductive morph in a spider.</title>
        <authorList>
            <person name="Hendrickx F."/>
            <person name="De Corte Z."/>
            <person name="Sonet G."/>
            <person name="Van Belleghem S.M."/>
            <person name="Kostlbacher S."/>
            <person name="Vangestel C."/>
        </authorList>
    </citation>
    <scope>NUCLEOTIDE SEQUENCE [LARGE SCALE GENOMIC DNA]</scope>
    <source>
        <strain evidence="13">W744_W776</strain>
    </source>
</reference>
<dbReference type="InterPro" id="IPR001810">
    <property type="entry name" value="F-box_dom"/>
</dbReference>
<dbReference type="Pfam" id="PF12937">
    <property type="entry name" value="F-box-like"/>
    <property type="match status" value="1"/>
</dbReference>
<evidence type="ECO:0000256" key="1">
    <source>
        <dbReference type="ARBA" id="ARBA00004300"/>
    </source>
</evidence>
<organism evidence="13 14">
    <name type="scientific">Oedothorax gibbosus</name>
    <dbReference type="NCBI Taxonomy" id="931172"/>
    <lineage>
        <taxon>Eukaryota</taxon>
        <taxon>Metazoa</taxon>
        <taxon>Ecdysozoa</taxon>
        <taxon>Arthropoda</taxon>
        <taxon>Chelicerata</taxon>
        <taxon>Arachnida</taxon>
        <taxon>Araneae</taxon>
        <taxon>Araneomorphae</taxon>
        <taxon>Entelegynae</taxon>
        <taxon>Araneoidea</taxon>
        <taxon>Linyphiidae</taxon>
        <taxon>Erigoninae</taxon>
        <taxon>Oedothorax</taxon>
    </lineage>
</organism>
<dbReference type="PANTHER" id="PTHR13318">
    <property type="entry name" value="PARTNER OF PAIRED, ISOFORM B-RELATED"/>
    <property type="match status" value="1"/>
</dbReference>
<dbReference type="Proteomes" id="UP000827092">
    <property type="component" value="Unassembled WGS sequence"/>
</dbReference>
<dbReference type="GO" id="GO:0031146">
    <property type="term" value="P:SCF-dependent proteasomal ubiquitin-dependent protein catabolic process"/>
    <property type="evidence" value="ECO:0007669"/>
    <property type="project" value="TreeGrafter"/>
</dbReference>
<evidence type="ECO:0000313" key="13">
    <source>
        <dbReference type="EMBL" id="KAG8178888.1"/>
    </source>
</evidence>
<keyword evidence="7" id="KW-0206">Cytoskeleton</keyword>
<dbReference type="GO" id="GO:0019005">
    <property type="term" value="C:SCF ubiquitin ligase complex"/>
    <property type="evidence" value="ECO:0007669"/>
    <property type="project" value="TreeGrafter"/>
</dbReference>
<keyword evidence="6" id="KW-0833">Ubl conjugation pathway</keyword>
<name>A0AAV6U516_9ARAC</name>
<dbReference type="SMART" id="SM00256">
    <property type="entry name" value="FBOX"/>
    <property type="match status" value="1"/>
</dbReference>
<comment type="pathway">
    <text evidence="2">Protein modification; protein ubiquitination.</text>
</comment>
<keyword evidence="14" id="KW-1185">Reference proteome</keyword>
<dbReference type="SMART" id="SM00367">
    <property type="entry name" value="LRR_CC"/>
    <property type="match status" value="10"/>
</dbReference>
<accession>A0AAV6U516</accession>
<evidence type="ECO:0000259" key="12">
    <source>
        <dbReference type="PROSITE" id="PS50181"/>
    </source>
</evidence>
<sequence length="558" mass="61930">MRRSYYISSTLAPPPRIQKGWRKTNKITKEAWLKHSMGRVDYISYTLAPPPSLQKTAILPRNAFHACMEAKAGRSVSSNASTASSEEFLGRFSPCDLGYHTLTPTEAPPPPLPKPNEKTTAWGAPPPEVQRPNEKWGGGSSFFSEAVPKARLPLGGGELVVPATPSLITADVTTEKLVATFKGKKPPRRPSPFDRLPDSVIVRVFSFLASNELCVSARVCRRWYFLVWEPQLWTSVVLKGERIQVDKGLKTLFRLLCRDSPTLCLSVDRIRLSGCSRLSDKGLSCVALKCPELRVLEVKGCARVTGRGVADVVARCAALEKLDLTGCTAVTSVHPLSAPTPLRHLDLTDCSRLDDCSLELICRSCPQLTHLYLRRCVLLTDDCLKRVANYCRELRELSVSDCVQLTDFGLYELAKLGANMRYLSVAKCDRISDAGVKQIAKHCYKLRYLNVRGCEAVSDSALEVIARSCTKLRALDVGKCDITDRGLRLISHHCPNLRKLSVKSCELITDEGIQGVAYYCRGLQQLNVQDCPITLDGYRTVKKFCRKCIIEHTNPGFN</sequence>
<dbReference type="EMBL" id="JAFNEN010000661">
    <property type="protein sequence ID" value="KAG8178888.1"/>
    <property type="molecule type" value="Genomic_DNA"/>
</dbReference>
<evidence type="ECO:0000256" key="5">
    <source>
        <dbReference type="ARBA" id="ARBA00022737"/>
    </source>
</evidence>
<evidence type="ECO:0000313" key="14">
    <source>
        <dbReference type="Proteomes" id="UP000827092"/>
    </source>
</evidence>
<evidence type="ECO:0000256" key="4">
    <source>
        <dbReference type="ARBA" id="ARBA00022614"/>
    </source>
</evidence>
<dbReference type="InterPro" id="IPR032675">
    <property type="entry name" value="LRR_dom_sf"/>
</dbReference>
<feature type="region of interest" description="Disordered" evidence="11">
    <location>
        <begin position="100"/>
        <end position="128"/>
    </location>
</feature>
<dbReference type="GO" id="GO:0005813">
    <property type="term" value="C:centrosome"/>
    <property type="evidence" value="ECO:0007669"/>
    <property type="project" value="UniProtKB-SubCell"/>
</dbReference>
<dbReference type="Gene3D" id="3.80.10.10">
    <property type="entry name" value="Ribonuclease Inhibitor"/>
    <property type="match status" value="2"/>
</dbReference>
<dbReference type="SUPFAM" id="SSF52047">
    <property type="entry name" value="RNI-like"/>
    <property type="match status" value="1"/>
</dbReference>
<evidence type="ECO:0000256" key="3">
    <source>
        <dbReference type="ARBA" id="ARBA00022490"/>
    </source>
</evidence>
<gene>
    <name evidence="13" type="ORF">JTE90_018577</name>
</gene>
<keyword evidence="4" id="KW-0433">Leucine-rich repeat</keyword>
<dbReference type="PANTHER" id="PTHR13318:SF50">
    <property type="entry name" value="F-BOX_LRR-REPEAT PROTEIN 7"/>
    <property type="match status" value="1"/>
</dbReference>
<proteinExistence type="inferred from homology"/>
<keyword evidence="5" id="KW-0677">Repeat</keyword>
<evidence type="ECO:0000256" key="10">
    <source>
        <dbReference type="ARBA" id="ARBA00077966"/>
    </source>
</evidence>
<evidence type="ECO:0000256" key="11">
    <source>
        <dbReference type="SAM" id="MobiDB-lite"/>
    </source>
</evidence>
<dbReference type="FunFam" id="3.80.10.10:FF:000122">
    <property type="entry name" value="F-box/LRR-repeat protein 7 isoform X1"/>
    <property type="match status" value="1"/>
</dbReference>
<dbReference type="FunFam" id="1.20.1280.50:FF:000018">
    <property type="entry name" value="F-box/LRR-repeat protein 7 isoform X2"/>
    <property type="match status" value="1"/>
</dbReference>
<dbReference type="InterPro" id="IPR006553">
    <property type="entry name" value="Leu-rich_rpt_Cys-con_subtyp"/>
</dbReference>
<comment type="caution">
    <text evidence="13">The sequence shown here is derived from an EMBL/GenBank/DDBJ whole genome shotgun (WGS) entry which is preliminary data.</text>
</comment>
<feature type="domain" description="F-box" evidence="12">
    <location>
        <begin position="190"/>
        <end position="236"/>
    </location>
</feature>
<dbReference type="AlphaFoldDB" id="A0AAV6U516"/>